<evidence type="ECO:0000256" key="2">
    <source>
        <dbReference type="ARBA" id="ARBA00012621"/>
    </source>
</evidence>
<evidence type="ECO:0000256" key="1">
    <source>
        <dbReference type="ARBA" id="ARBA00004713"/>
    </source>
</evidence>
<dbReference type="RefSeq" id="WP_284279451.1">
    <property type="nucleotide sequence ID" value="NZ_BSOJ01000004.1"/>
</dbReference>
<dbReference type="InterPro" id="IPR007507">
    <property type="entry name" value="Glycos_transf_N"/>
</dbReference>
<feature type="domain" description="3-deoxy-D-manno-octulosonic-acid transferase N-terminal" evidence="8">
    <location>
        <begin position="41"/>
        <end position="223"/>
    </location>
</feature>
<proteinExistence type="inferred from homology"/>
<gene>
    <name evidence="9" type="primary">waaA</name>
    <name evidence="9" type="ORF">GCM10007875_02200</name>
</gene>
<comment type="pathway">
    <text evidence="1 7">Bacterial outer membrane biogenesis; LPS core biosynthesis.</text>
</comment>
<dbReference type="EC" id="2.4.99.12" evidence="2 7"/>
<keyword evidence="7" id="KW-0472">Membrane</keyword>
<comment type="subcellular location">
    <subcellularLocation>
        <location evidence="7">Cell membrane</location>
    </subcellularLocation>
</comment>
<dbReference type="Pfam" id="PF04413">
    <property type="entry name" value="Glycos_transf_N"/>
    <property type="match status" value="1"/>
</dbReference>
<evidence type="ECO:0000256" key="6">
    <source>
        <dbReference type="ARBA" id="ARBA00049183"/>
    </source>
</evidence>
<reference evidence="10" key="1">
    <citation type="journal article" date="2019" name="Int. J. Syst. Evol. Microbiol.">
        <title>The Global Catalogue of Microorganisms (GCM) 10K type strain sequencing project: providing services to taxonomists for standard genome sequencing and annotation.</title>
        <authorList>
            <consortium name="The Broad Institute Genomics Platform"/>
            <consortium name="The Broad Institute Genome Sequencing Center for Infectious Disease"/>
            <person name="Wu L."/>
            <person name="Ma J."/>
        </authorList>
    </citation>
    <scope>NUCLEOTIDE SEQUENCE [LARGE SCALE GENOMIC DNA]</scope>
    <source>
        <strain evidence="10">NBRC 105857</strain>
    </source>
</reference>
<protein>
    <recommendedName>
        <fullName evidence="3 7">3-deoxy-D-manno-octulosonic acid transferase</fullName>
        <shortName evidence="7">Kdo transferase</shortName>
        <ecNumber evidence="2 7">2.4.99.12</ecNumber>
    </recommendedName>
    <alternativeName>
        <fullName evidence="5 7">Lipid IV(A) 3-deoxy-D-manno-octulosonic acid transferase</fullName>
    </alternativeName>
</protein>
<keyword evidence="7" id="KW-0448">Lipopolysaccharide biosynthesis</keyword>
<dbReference type="Proteomes" id="UP001156664">
    <property type="component" value="Unassembled WGS sequence"/>
</dbReference>
<keyword evidence="10" id="KW-1185">Reference proteome</keyword>
<keyword evidence="4 7" id="KW-0808">Transferase</keyword>
<evidence type="ECO:0000313" key="10">
    <source>
        <dbReference type="Proteomes" id="UP001156664"/>
    </source>
</evidence>
<evidence type="ECO:0000256" key="7">
    <source>
        <dbReference type="RuleBase" id="RU365103"/>
    </source>
</evidence>
<dbReference type="GO" id="GO:0016740">
    <property type="term" value="F:transferase activity"/>
    <property type="evidence" value="ECO:0007669"/>
    <property type="project" value="UniProtKB-KW"/>
</dbReference>
<dbReference type="PANTHER" id="PTHR42755:SF1">
    <property type="entry name" value="3-DEOXY-D-MANNO-OCTULOSONIC ACID TRANSFERASE, MITOCHONDRIAL-RELATED"/>
    <property type="match status" value="1"/>
</dbReference>
<comment type="catalytic activity">
    <reaction evidence="6 7">
        <text>lipid IVA (E. coli) + CMP-3-deoxy-beta-D-manno-octulosonate = alpha-Kdo-(2-&gt;6)-lipid IVA (E. coli) + CMP + H(+)</text>
        <dbReference type="Rhea" id="RHEA:28066"/>
        <dbReference type="ChEBI" id="CHEBI:15378"/>
        <dbReference type="ChEBI" id="CHEBI:58603"/>
        <dbReference type="ChEBI" id="CHEBI:60364"/>
        <dbReference type="ChEBI" id="CHEBI:60377"/>
        <dbReference type="ChEBI" id="CHEBI:85987"/>
        <dbReference type="EC" id="2.4.99.12"/>
    </reaction>
</comment>
<evidence type="ECO:0000256" key="4">
    <source>
        <dbReference type="ARBA" id="ARBA00022679"/>
    </source>
</evidence>
<comment type="similarity">
    <text evidence="7">Belongs to the glycosyltransferase group 1 family.</text>
</comment>
<evidence type="ECO:0000256" key="3">
    <source>
        <dbReference type="ARBA" id="ARBA00019077"/>
    </source>
</evidence>
<keyword evidence="7" id="KW-1003">Cell membrane</keyword>
<evidence type="ECO:0000256" key="5">
    <source>
        <dbReference type="ARBA" id="ARBA00031445"/>
    </source>
</evidence>
<dbReference type="InterPro" id="IPR038107">
    <property type="entry name" value="Glycos_transf_N_sf"/>
</dbReference>
<comment type="caution">
    <text evidence="9">The sequence shown here is derived from an EMBL/GenBank/DDBJ whole genome shotgun (WGS) entry which is preliminary data.</text>
</comment>
<evidence type="ECO:0000259" key="8">
    <source>
        <dbReference type="Pfam" id="PF04413"/>
    </source>
</evidence>
<dbReference type="Gene3D" id="3.40.50.2000">
    <property type="entry name" value="Glycogen Phosphorylase B"/>
    <property type="match status" value="1"/>
</dbReference>
<sequence>MRKLQFVLALALYSLVLLLAQPFLAIYLLKRGRKQPEYLANWSQRFLANVPRGFQGLSGSKRIWVHVVSVGETHAVSPLVKLWAASHPEHVWLFTSTTPTGQATARQLFSDLKGVQFSYLPYDLPWLIRRAIRRFNASQLWLVETELWPNLILQAKRAGVPASLVNARISPRSGRRLLKLSFLATPVLRSLHRIVCQTHEDGQVFSQLGRPADAICGNLKFDVSRREDLIKLGGQWRSAFSGPVLLFASSREGEEAIFLDALIRQQFFKRLPQASVWIVPRHPQRFDEVFAAMDAAASRMGIARPQRRSRWSGQPSEGPTGLVLGDSMGEMPAYYSAADLCLLGGSWLPFGGQNLIEACAYGCPVWMGPNTFNFSKAADDALLAGAARRFDMLSAACASFLEEYELVSGAKSRALEFAALHAGAAQATLAVLAA</sequence>
<accession>A0ABQ5YKR1</accession>
<dbReference type="Gene3D" id="3.40.50.11720">
    <property type="entry name" value="3-Deoxy-D-manno-octulosonic-acid transferase, N-terminal domain"/>
    <property type="match status" value="1"/>
</dbReference>
<dbReference type="EMBL" id="BSOJ01000004">
    <property type="protein sequence ID" value="GLR25133.1"/>
    <property type="molecule type" value="Genomic_DNA"/>
</dbReference>
<dbReference type="PANTHER" id="PTHR42755">
    <property type="entry name" value="3-DEOXY-MANNO-OCTULOSONATE CYTIDYLYLTRANSFERASE"/>
    <property type="match status" value="1"/>
</dbReference>
<evidence type="ECO:0000313" key="9">
    <source>
        <dbReference type="EMBL" id="GLR25133.1"/>
    </source>
</evidence>
<dbReference type="InterPro" id="IPR039901">
    <property type="entry name" value="Kdotransferase"/>
</dbReference>
<dbReference type="SUPFAM" id="SSF53756">
    <property type="entry name" value="UDP-Glycosyltransferase/glycogen phosphorylase"/>
    <property type="match status" value="1"/>
</dbReference>
<comment type="function">
    <text evidence="7">Involved in lipopolysaccharide (LPS) biosynthesis. Catalyzes the transfer of 3-deoxy-D-manno-octulosonate (Kdo) residue(s) from CMP-Kdo to lipid IV(A), the tetraacyldisaccharide-1,4'-bisphosphate precursor of lipid A.</text>
</comment>
<name>A0ABQ5YKR1_9BURK</name>
<organism evidence="9 10">
    <name type="scientific">Limnobacter litoralis</name>
    <dbReference type="NCBI Taxonomy" id="481366"/>
    <lineage>
        <taxon>Bacteria</taxon>
        <taxon>Pseudomonadati</taxon>
        <taxon>Pseudomonadota</taxon>
        <taxon>Betaproteobacteria</taxon>
        <taxon>Burkholderiales</taxon>
        <taxon>Burkholderiaceae</taxon>
        <taxon>Limnobacter</taxon>
    </lineage>
</organism>